<protein>
    <submittedName>
        <fullName evidence="1">Uncharacterized protein</fullName>
    </submittedName>
</protein>
<evidence type="ECO:0000313" key="2">
    <source>
        <dbReference type="Proteomes" id="UP001165090"/>
    </source>
</evidence>
<evidence type="ECO:0000313" key="1">
    <source>
        <dbReference type="EMBL" id="GLI63155.1"/>
    </source>
</evidence>
<name>A0ABQ5S073_9CHLO</name>
<comment type="caution">
    <text evidence="1">The sequence shown here is derived from an EMBL/GenBank/DDBJ whole genome shotgun (WGS) entry which is preliminary data.</text>
</comment>
<feature type="non-terminal residue" evidence="1">
    <location>
        <position position="101"/>
    </location>
</feature>
<sequence>QTKEEWITAVYNYFKPELPEPQPGSTADRYGLHWTPPSVPALCFPLIQGATDYHWAVFNGTYWLEQAGHRGPINVWASLDGMVEDIYKRGDASGKFYVESS</sequence>
<dbReference type="EMBL" id="BSDZ01000014">
    <property type="protein sequence ID" value="GLI63155.1"/>
    <property type="molecule type" value="Genomic_DNA"/>
</dbReference>
<proteinExistence type="predicted"/>
<keyword evidence="2" id="KW-1185">Reference proteome</keyword>
<dbReference type="Proteomes" id="UP001165090">
    <property type="component" value="Unassembled WGS sequence"/>
</dbReference>
<gene>
    <name evidence="1" type="ORF">VaNZ11_005911</name>
</gene>
<accession>A0ABQ5S073</accession>
<feature type="non-terminal residue" evidence="1">
    <location>
        <position position="1"/>
    </location>
</feature>
<reference evidence="1 2" key="1">
    <citation type="journal article" date="2023" name="IScience">
        <title>Expanded male sex-determining region conserved during the evolution of homothallism in the green alga Volvox.</title>
        <authorList>
            <person name="Yamamoto K."/>
            <person name="Matsuzaki R."/>
            <person name="Mahakham W."/>
            <person name="Heman W."/>
            <person name="Sekimoto H."/>
            <person name="Kawachi M."/>
            <person name="Minakuchi Y."/>
            <person name="Toyoda A."/>
            <person name="Nozaki H."/>
        </authorList>
    </citation>
    <scope>NUCLEOTIDE SEQUENCE [LARGE SCALE GENOMIC DNA]</scope>
    <source>
        <strain evidence="1 2">NIES-4468</strain>
    </source>
</reference>
<organism evidence="1 2">
    <name type="scientific">Volvox africanus</name>
    <dbReference type="NCBI Taxonomy" id="51714"/>
    <lineage>
        <taxon>Eukaryota</taxon>
        <taxon>Viridiplantae</taxon>
        <taxon>Chlorophyta</taxon>
        <taxon>core chlorophytes</taxon>
        <taxon>Chlorophyceae</taxon>
        <taxon>CS clade</taxon>
        <taxon>Chlamydomonadales</taxon>
        <taxon>Volvocaceae</taxon>
        <taxon>Volvox</taxon>
    </lineage>
</organism>